<dbReference type="PIRSF" id="PIRSF005739">
    <property type="entry name" value="O-mtase"/>
    <property type="match status" value="1"/>
</dbReference>
<dbReference type="Pfam" id="PF00891">
    <property type="entry name" value="Methyltransf_2"/>
    <property type="match status" value="1"/>
</dbReference>
<dbReference type="InterPro" id="IPR016461">
    <property type="entry name" value="COMT-like"/>
</dbReference>
<dbReference type="Proteomes" id="UP000322545">
    <property type="component" value="Unassembled WGS sequence"/>
</dbReference>
<dbReference type="SUPFAM" id="SSF46785">
    <property type="entry name" value="Winged helix' DNA-binding domain"/>
    <property type="match status" value="1"/>
</dbReference>
<dbReference type="SUPFAM" id="SSF53335">
    <property type="entry name" value="S-adenosyl-L-methionine-dependent methyltransferases"/>
    <property type="match status" value="1"/>
</dbReference>
<dbReference type="Pfam" id="PF08100">
    <property type="entry name" value="Dimerisation"/>
    <property type="match status" value="1"/>
</dbReference>
<dbReference type="GO" id="GO:0032259">
    <property type="term" value="P:methylation"/>
    <property type="evidence" value="ECO:0007669"/>
    <property type="project" value="UniProtKB-KW"/>
</dbReference>
<evidence type="ECO:0000256" key="2">
    <source>
        <dbReference type="ARBA" id="ARBA00022679"/>
    </source>
</evidence>
<dbReference type="GO" id="GO:0008171">
    <property type="term" value="F:O-methyltransferase activity"/>
    <property type="evidence" value="ECO:0007669"/>
    <property type="project" value="InterPro"/>
</dbReference>
<dbReference type="PANTHER" id="PTHR43712">
    <property type="entry name" value="PUTATIVE (AFU_ORTHOLOGUE AFUA_4G14580)-RELATED"/>
    <property type="match status" value="1"/>
</dbReference>
<name>A0A1M7E1J2_9RHOB</name>
<evidence type="ECO:0000259" key="5">
    <source>
        <dbReference type="Pfam" id="PF08100"/>
    </source>
</evidence>
<keyword evidence="3" id="KW-0949">S-adenosyl-L-methionine</keyword>
<keyword evidence="1 6" id="KW-0489">Methyltransferase</keyword>
<evidence type="ECO:0000313" key="6">
    <source>
        <dbReference type="EMBL" id="SHL85279.1"/>
    </source>
</evidence>
<evidence type="ECO:0000313" key="7">
    <source>
        <dbReference type="Proteomes" id="UP000322545"/>
    </source>
</evidence>
<protein>
    <submittedName>
        <fullName evidence="6">Demethylspheroidene O-methyltransferase</fullName>
    </submittedName>
</protein>
<reference evidence="6 7" key="1">
    <citation type="submission" date="2016-11" db="EMBL/GenBank/DDBJ databases">
        <authorList>
            <person name="Varghese N."/>
            <person name="Submissions S."/>
        </authorList>
    </citation>
    <scope>NUCLEOTIDE SEQUENCE [LARGE SCALE GENOMIC DNA]</scope>
    <source>
        <strain evidence="6 7">DSM 28249</strain>
    </source>
</reference>
<dbReference type="PANTHER" id="PTHR43712:SF2">
    <property type="entry name" value="O-METHYLTRANSFERASE CICE"/>
    <property type="match status" value="1"/>
</dbReference>
<dbReference type="InterPro" id="IPR036390">
    <property type="entry name" value="WH_DNA-bd_sf"/>
</dbReference>
<organism evidence="6 7">
    <name type="scientific">Roseovarius litoreus</name>
    <dbReference type="NCBI Taxonomy" id="1155722"/>
    <lineage>
        <taxon>Bacteria</taxon>
        <taxon>Pseudomonadati</taxon>
        <taxon>Pseudomonadota</taxon>
        <taxon>Alphaproteobacteria</taxon>
        <taxon>Rhodobacterales</taxon>
        <taxon>Roseobacteraceae</taxon>
        <taxon>Roseovarius</taxon>
    </lineage>
</organism>
<dbReference type="CDD" id="cd02440">
    <property type="entry name" value="AdoMet_MTases"/>
    <property type="match status" value="1"/>
</dbReference>
<keyword evidence="2 6" id="KW-0808">Transferase</keyword>
<dbReference type="GO" id="GO:0046983">
    <property type="term" value="F:protein dimerization activity"/>
    <property type="evidence" value="ECO:0007669"/>
    <property type="project" value="InterPro"/>
</dbReference>
<evidence type="ECO:0000256" key="1">
    <source>
        <dbReference type="ARBA" id="ARBA00022603"/>
    </source>
</evidence>
<gene>
    <name evidence="6" type="ORF">SAMN05443432_103145</name>
</gene>
<dbReference type="EMBL" id="FRCB01000003">
    <property type="protein sequence ID" value="SHL85279.1"/>
    <property type="molecule type" value="Genomic_DNA"/>
</dbReference>
<proteinExistence type="predicted"/>
<evidence type="ECO:0000259" key="4">
    <source>
        <dbReference type="Pfam" id="PF00891"/>
    </source>
</evidence>
<feature type="domain" description="O-methyltransferase dimerisation" evidence="5">
    <location>
        <begin position="50"/>
        <end position="118"/>
    </location>
</feature>
<dbReference type="InterPro" id="IPR029063">
    <property type="entry name" value="SAM-dependent_MTases_sf"/>
</dbReference>
<dbReference type="InterPro" id="IPR036388">
    <property type="entry name" value="WH-like_DNA-bd_sf"/>
</dbReference>
<dbReference type="InterPro" id="IPR012967">
    <property type="entry name" value="COMT_dimerisation"/>
</dbReference>
<dbReference type="AlphaFoldDB" id="A0A1M7E1J2"/>
<sequence length="376" mass="40642">MAAQDPPARGGFDLTRWLNRLIARPDIQSLAARLPFSRGLARRDGAEIFEIVQGFVRSQVLGALVELRVLPWLMERDAYPAELAQGAGIAPERMEILLQAGAAMGLMKRRGDGRFRLSRKGAALIGVPGLEAMIRHHHVFYQDMADPVALLRGEGETGLAQFWPYVFGAKGDIPPEDALRYSDLMAQSQELVAQDTLRMIPLRGVSRLMDVGGGSGVFVSHVARRYPRIALSVFDLPEVIPDARRRLGSAGLDGRVICCAGSFRDGPLQTGADAISLIRVLYDHDDATVGDLLAKVHAALPPGGRLIISEPMSGGARPDPICDVYFAFYTMAMGTGRTRSAARIAELCEAAGFEAVRVAKAPRPFVTSALSCSKPL</sequence>
<evidence type="ECO:0000256" key="3">
    <source>
        <dbReference type="ARBA" id="ARBA00022691"/>
    </source>
</evidence>
<dbReference type="Gene3D" id="3.40.50.150">
    <property type="entry name" value="Vaccinia Virus protein VP39"/>
    <property type="match status" value="1"/>
</dbReference>
<accession>A0A1M7E1J2</accession>
<dbReference type="PROSITE" id="PS51683">
    <property type="entry name" value="SAM_OMT_II"/>
    <property type="match status" value="1"/>
</dbReference>
<dbReference type="Gene3D" id="1.10.10.10">
    <property type="entry name" value="Winged helix-like DNA-binding domain superfamily/Winged helix DNA-binding domain"/>
    <property type="match status" value="1"/>
</dbReference>
<keyword evidence="7" id="KW-1185">Reference proteome</keyword>
<dbReference type="RefSeq" id="WP_149778950.1">
    <property type="nucleotide sequence ID" value="NZ_FRCB01000003.1"/>
</dbReference>
<feature type="domain" description="O-methyltransferase C-terminal" evidence="4">
    <location>
        <begin position="141"/>
        <end position="354"/>
    </location>
</feature>
<dbReference type="InterPro" id="IPR001077">
    <property type="entry name" value="COMT_C"/>
</dbReference>